<dbReference type="Proteomes" id="UP001066276">
    <property type="component" value="Chromosome 7"/>
</dbReference>
<accession>A0AAV7Q0S1</accession>
<reference evidence="2" key="1">
    <citation type="journal article" date="2022" name="bioRxiv">
        <title>Sequencing and chromosome-scale assembly of the giantPleurodeles waltlgenome.</title>
        <authorList>
            <person name="Brown T."/>
            <person name="Elewa A."/>
            <person name="Iarovenko S."/>
            <person name="Subramanian E."/>
            <person name="Araus A.J."/>
            <person name="Petzold A."/>
            <person name="Susuki M."/>
            <person name="Suzuki K.-i.T."/>
            <person name="Hayashi T."/>
            <person name="Toyoda A."/>
            <person name="Oliveira C."/>
            <person name="Osipova E."/>
            <person name="Leigh N.D."/>
            <person name="Simon A."/>
            <person name="Yun M.H."/>
        </authorList>
    </citation>
    <scope>NUCLEOTIDE SEQUENCE</scope>
    <source>
        <strain evidence="2">20211129_DDA</strain>
        <tissue evidence="2">Liver</tissue>
    </source>
</reference>
<gene>
    <name evidence="2" type="ORF">NDU88_011248</name>
</gene>
<sequence>ETEKESESERSRWTMTPRDSGTETDGRKQERDTPRQSERAQGGSDTPALGSKKQE</sequence>
<evidence type="ECO:0000313" key="2">
    <source>
        <dbReference type="EMBL" id="KAJ1132947.1"/>
    </source>
</evidence>
<keyword evidence="3" id="KW-1185">Reference proteome</keyword>
<feature type="region of interest" description="Disordered" evidence="1">
    <location>
        <begin position="1"/>
        <end position="55"/>
    </location>
</feature>
<name>A0AAV7Q0S1_PLEWA</name>
<organism evidence="2 3">
    <name type="scientific">Pleurodeles waltl</name>
    <name type="common">Iberian ribbed newt</name>
    <dbReference type="NCBI Taxonomy" id="8319"/>
    <lineage>
        <taxon>Eukaryota</taxon>
        <taxon>Metazoa</taxon>
        <taxon>Chordata</taxon>
        <taxon>Craniata</taxon>
        <taxon>Vertebrata</taxon>
        <taxon>Euteleostomi</taxon>
        <taxon>Amphibia</taxon>
        <taxon>Batrachia</taxon>
        <taxon>Caudata</taxon>
        <taxon>Salamandroidea</taxon>
        <taxon>Salamandridae</taxon>
        <taxon>Pleurodelinae</taxon>
        <taxon>Pleurodeles</taxon>
    </lineage>
</organism>
<feature type="non-terminal residue" evidence="2">
    <location>
        <position position="1"/>
    </location>
</feature>
<feature type="compositionally biased region" description="Basic and acidic residues" evidence="1">
    <location>
        <begin position="1"/>
        <end position="12"/>
    </location>
</feature>
<dbReference type="AlphaFoldDB" id="A0AAV7Q0S1"/>
<comment type="caution">
    <text evidence="2">The sequence shown here is derived from an EMBL/GenBank/DDBJ whole genome shotgun (WGS) entry which is preliminary data.</text>
</comment>
<feature type="non-terminal residue" evidence="2">
    <location>
        <position position="55"/>
    </location>
</feature>
<protein>
    <submittedName>
        <fullName evidence="2">Uncharacterized protein</fullName>
    </submittedName>
</protein>
<evidence type="ECO:0000256" key="1">
    <source>
        <dbReference type="SAM" id="MobiDB-lite"/>
    </source>
</evidence>
<evidence type="ECO:0000313" key="3">
    <source>
        <dbReference type="Proteomes" id="UP001066276"/>
    </source>
</evidence>
<proteinExistence type="predicted"/>
<dbReference type="EMBL" id="JANPWB010000011">
    <property type="protein sequence ID" value="KAJ1132947.1"/>
    <property type="molecule type" value="Genomic_DNA"/>
</dbReference>
<feature type="compositionally biased region" description="Basic and acidic residues" evidence="1">
    <location>
        <begin position="20"/>
        <end position="38"/>
    </location>
</feature>